<keyword evidence="1" id="KW-1133">Transmembrane helix</keyword>
<dbReference type="AlphaFoldDB" id="A0A5N6F3S5"/>
<keyword evidence="1" id="KW-0812">Transmembrane</keyword>
<reference evidence="2 3" key="1">
    <citation type="submission" date="2019-04" db="EMBL/GenBank/DDBJ databases">
        <title>Fungal friends and foes A comparative genomics study of 23 Aspergillus species from section Flavi.</title>
        <authorList>
            <consortium name="DOE Joint Genome Institute"/>
            <person name="Kjaerbolling I."/>
            <person name="Vesth T.C."/>
            <person name="Frisvad J.C."/>
            <person name="Nybo J.L."/>
            <person name="Theobald S."/>
            <person name="Kildgaard S."/>
            <person name="Petersen T.I."/>
            <person name="Kuo A."/>
            <person name="Sato A."/>
            <person name="Lyhne E.K."/>
            <person name="Kogle M.E."/>
            <person name="Wiebenga A."/>
            <person name="Kun R.S."/>
            <person name="Lubbers R.J."/>
            <person name="Makela M.R."/>
            <person name="Barry K."/>
            <person name="Chovatia M."/>
            <person name="Clum A."/>
            <person name="Daum C."/>
            <person name="Haridas S."/>
            <person name="He G."/>
            <person name="LaButti K."/>
            <person name="Lipzen A."/>
            <person name="Mondo S."/>
            <person name="Pangilinan J."/>
            <person name="Riley R."/>
            <person name="Salamov A."/>
            <person name="Simmons B.A."/>
            <person name="Magnuson J.K."/>
            <person name="Henrissat B."/>
            <person name="Mortensen U.H."/>
            <person name="Larsen T.O."/>
            <person name="De vries R.P."/>
            <person name="Grigoriev I.V."/>
            <person name="Machida M."/>
            <person name="Baker S.E."/>
            <person name="Andersen M.R."/>
        </authorList>
    </citation>
    <scope>NUCLEOTIDE SEQUENCE [LARGE SCALE GENOMIC DNA]</scope>
    <source>
        <strain evidence="2 3">CBS 126849</strain>
    </source>
</reference>
<dbReference type="Proteomes" id="UP000326799">
    <property type="component" value="Unassembled WGS sequence"/>
</dbReference>
<feature type="transmembrane region" description="Helical" evidence="1">
    <location>
        <begin position="45"/>
        <end position="63"/>
    </location>
</feature>
<accession>A0A5N6F3S5</accession>
<evidence type="ECO:0000313" key="3">
    <source>
        <dbReference type="Proteomes" id="UP000326799"/>
    </source>
</evidence>
<keyword evidence="3" id="KW-1185">Reference proteome</keyword>
<sequence>MGSRTAMRGTFMVICFCLWLCLMVWYEFMWLLGMLYVAFRCWKSIGVYIVLVMWLYVAFWDTLR</sequence>
<keyword evidence="1" id="KW-0472">Membrane</keyword>
<gene>
    <name evidence="2" type="ORF">BDV33DRAFT_166118</name>
</gene>
<name>A0A5N6F3S5_9EURO</name>
<proteinExistence type="predicted"/>
<evidence type="ECO:0000256" key="1">
    <source>
        <dbReference type="SAM" id="Phobius"/>
    </source>
</evidence>
<protein>
    <submittedName>
        <fullName evidence="2">Uncharacterized protein</fullName>
    </submittedName>
</protein>
<feature type="transmembrane region" description="Helical" evidence="1">
    <location>
        <begin position="12"/>
        <end position="39"/>
    </location>
</feature>
<dbReference type="EMBL" id="ML733401">
    <property type="protein sequence ID" value="KAB8224209.1"/>
    <property type="molecule type" value="Genomic_DNA"/>
</dbReference>
<evidence type="ECO:0000313" key="2">
    <source>
        <dbReference type="EMBL" id="KAB8224209.1"/>
    </source>
</evidence>
<organism evidence="2 3">
    <name type="scientific">Aspergillus novoparasiticus</name>
    <dbReference type="NCBI Taxonomy" id="986946"/>
    <lineage>
        <taxon>Eukaryota</taxon>
        <taxon>Fungi</taxon>
        <taxon>Dikarya</taxon>
        <taxon>Ascomycota</taxon>
        <taxon>Pezizomycotina</taxon>
        <taxon>Eurotiomycetes</taxon>
        <taxon>Eurotiomycetidae</taxon>
        <taxon>Eurotiales</taxon>
        <taxon>Aspergillaceae</taxon>
        <taxon>Aspergillus</taxon>
        <taxon>Aspergillus subgen. Circumdati</taxon>
    </lineage>
</organism>